<dbReference type="Gene3D" id="3.30.870.10">
    <property type="entry name" value="Endonuclease Chain A"/>
    <property type="match status" value="2"/>
</dbReference>
<feature type="binding site" evidence="6">
    <location>
        <position position="597"/>
    </location>
    <ligand>
        <name>ATP</name>
        <dbReference type="ChEBI" id="CHEBI:30616"/>
    </ligand>
</feature>
<keyword evidence="13" id="KW-1185">Reference proteome</keyword>
<dbReference type="PIRSF" id="PIRSF015589">
    <property type="entry name" value="PP_kinase"/>
    <property type="match status" value="1"/>
</dbReference>
<comment type="similarity">
    <text evidence="6 7">Belongs to the polyphosphate kinase 1 (PPK1) family.</text>
</comment>
<dbReference type="InterPro" id="IPR025198">
    <property type="entry name" value="PPK_N_dom"/>
</dbReference>
<feature type="binding site" evidence="6">
    <location>
        <position position="58"/>
    </location>
    <ligand>
        <name>ATP</name>
        <dbReference type="ChEBI" id="CHEBI:30616"/>
    </ligand>
</feature>
<gene>
    <name evidence="6" type="primary">ppk</name>
    <name evidence="12" type="ORF">DVS28_a3871</name>
</gene>
<keyword evidence="5 6" id="KW-0067">ATP-binding</keyword>
<reference evidence="12 13" key="1">
    <citation type="submission" date="2018-09" db="EMBL/GenBank/DDBJ databases">
        <title>Complete genome sequence of Euzebya sp. DY32-46 isolated from seawater of Pacific Ocean.</title>
        <authorList>
            <person name="Xu L."/>
            <person name="Wu Y.-H."/>
            <person name="Xu X.-W."/>
        </authorList>
    </citation>
    <scope>NUCLEOTIDE SEQUENCE [LARGE SCALE GENOMIC DNA]</scope>
    <source>
        <strain evidence="12 13">DY32-46</strain>
    </source>
</reference>
<dbReference type="CDD" id="cd09168">
    <property type="entry name" value="PLDc_PaPPK1_C2_like"/>
    <property type="match status" value="1"/>
</dbReference>
<evidence type="ECO:0000259" key="11">
    <source>
        <dbReference type="Pfam" id="PF17941"/>
    </source>
</evidence>
<dbReference type="InterPro" id="IPR024953">
    <property type="entry name" value="PP_kinase_middle"/>
</dbReference>
<feature type="binding site" evidence="6">
    <location>
        <position position="569"/>
    </location>
    <ligand>
        <name>ATP</name>
        <dbReference type="ChEBI" id="CHEBI:30616"/>
    </ligand>
</feature>
<evidence type="ECO:0000313" key="13">
    <source>
        <dbReference type="Proteomes" id="UP000264006"/>
    </source>
</evidence>
<comment type="cofactor">
    <cofactor evidence="6">
        <name>Mg(2+)</name>
        <dbReference type="ChEBI" id="CHEBI:18420"/>
    </cofactor>
</comment>
<dbReference type="Pfam" id="PF13090">
    <property type="entry name" value="PP_kinase_C"/>
    <property type="match status" value="1"/>
</dbReference>
<evidence type="ECO:0000256" key="5">
    <source>
        <dbReference type="ARBA" id="ARBA00022840"/>
    </source>
</evidence>
<keyword evidence="3 6" id="KW-0547">Nucleotide-binding</keyword>
<dbReference type="HAMAP" id="MF_00347">
    <property type="entry name" value="Polyphosphate_kinase"/>
    <property type="match status" value="1"/>
</dbReference>
<dbReference type="InterPro" id="IPR003414">
    <property type="entry name" value="PP_kinase"/>
</dbReference>
<protein>
    <recommendedName>
        <fullName evidence="6 7">Polyphosphate kinase</fullName>
        <ecNumber evidence="6 7">2.7.4.1</ecNumber>
    </recommendedName>
    <alternativeName>
        <fullName evidence="6">ATP-polyphosphate phosphotransferase</fullName>
    </alternativeName>
    <alternativeName>
        <fullName evidence="6">Polyphosphoric acid kinase</fullName>
    </alternativeName>
</protein>
<feature type="domain" description="Polyphosphate kinase C-terminal" evidence="10">
    <location>
        <begin position="511"/>
        <end position="671"/>
    </location>
</feature>
<keyword evidence="1 6" id="KW-0597">Phosphoprotein</keyword>
<evidence type="ECO:0000256" key="7">
    <source>
        <dbReference type="RuleBase" id="RU003800"/>
    </source>
</evidence>
<accession>A0A346Y246</accession>
<proteinExistence type="inferred from homology"/>
<feature type="domain" description="Polyphosphate kinase N-terminal" evidence="9">
    <location>
        <begin position="20"/>
        <end position="123"/>
    </location>
</feature>
<dbReference type="Pfam" id="PF13089">
    <property type="entry name" value="PP_kinase_N"/>
    <property type="match status" value="1"/>
</dbReference>
<evidence type="ECO:0000313" key="12">
    <source>
        <dbReference type="EMBL" id="AXV08543.1"/>
    </source>
</evidence>
<evidence type="ECO:0000256" key="6">
    <source>
        <dbReference type="HAMAP-Rule" id="MF_00347"/>
    </source>
</evidence>
<dbReference type="SUPFAM" id="SSF140356">
    <property type="entry name" value="PPK N-terminal domain-like"/>
    <property type="match status" value="1"/>
</dbReference>
<dbReference type="InterPro" id="IPR036832">
    <property type="entry name" value="PPK_N_dom_sf"/>
</dbReference>
<dbReference type="GO" id="GO:0008976">
    <property type="term" value="F:polyphosphate kinase activity"/>
    <property type="evidence" value="ECO:0007669"/>
    <property type="project" value="UniProtKB-UniRule"/>
</dbReference>
<keyword evidence="6" id="KW-0479">Metal-binding</keyword>
<dbReference type="SUPFAM" id="SSF143724">
    <property type="entry name" value="PHP14-like"/>
    <property type="match status" value="1"/>
</dbReference>
<feature type="binding site" evidence="6">
    <location>
        <position position="382"/>
    </location>
    <ligand>
        <name>Mg(2+)</name>
        <dbReference type="ChEBI" id="CHEBI:18420"/>
    </ligand>
</feature>
<evidence type="ECO:0000256" key="3">
    <source>
        <dbReference type="ARBA" id="ARBA00022741"/>
    </source>
</evidence>
<comment type="catalytic activity">
    <reaction evidence="6 7">
        <text>[phosphate](n) + ATP = [phosphate](n+1) + ADP</text>
        <dbReference type="Rhea" id="RHEA:19573"/>
        <dbReference type="Rhea" id="RHEA-COMP:9859"/>
        <dbReference type="Rhea" id="RHEA-COMP:14280"/>
        <dbReference type="ChEBI" id="CHEBI:16838"/>
        <dbReference type="ChEBI" id="CHEBI:30616"/>
        <dbReference type="ChEBI" id="CHEBI:456216"/>
        <dbReference type="EC" id="2.7.4.1"/>
    </reaction>
</comment>
<organism evidence="12 13">
    <name type="scientific">Euzebya pacifica</name>
    <dbReference type="NCBI Taxonomy" id="1608957"/>
    <lineage>
        <taxon>Bacteria</taxon>
        <taxon>Bacillati</taxon>
        <taxon>Actinomycetota</taxon>
        <taxon>Nitriliruptoria</taxon>
        <taxon>Euzebyales</taxon>
    </lineage>
</organism>
<dbReference type="InterPro" id="IPR025200">
    <property type="entry name" value="PPK_C_dom2"/>
</dbReference>
<dbReference type="PANTHER" id="PTHR30218:SF0">
    <property type="entry name" value="POLYPHOSPHATE KINASE"/>
    <property type="match status" value="1"/>
</dbReference>
<evidence type="ECO:0000259" key="9">
    <source>
        <dbReference type="Pfam" id="PF13089"/>
    </source>
</evidence>
<keyword evidence="2 6" id="KW-0808">Transferase</keyword>
<dbReference type="InterPro" id="IPR041108">
    <property type="entry name" value="PP_kinase_C_1"/>
</dbReference>
<feature type="binding site" evidence="6">
    <location>
        <position position="476"/>
    </location>
    <ligand>
        <name>ATP</name>
        <dbReference type="ChEBI" id="CHEBI:30616"/>
    </ligand>
</feature>
<dbReference type="Pfam" id="PF17941">
    <property type="entry name" value="PP_kinase_C_1"/>
    <property type="match status" value="1"/>
</dbReference>
<keyword evidence="6" id="KW-0460">Magnesium</keyword>
<comment type="function">
    <text evidence="6 7">Catalyzes the reversible transfer of the terminal phosphate of ATP to form a long-chain polyphosphate (polyP).</text>
</comment>
<dbReference type="GO" id="GO:0005524">
    <property type="term" value="F:ATP binding"/>
    <property type="evidence" value="ECO:0007669"/>
    <property type="project" value="UniProtKB-KW"/>
</dbReference>
<sequence>MNDHLDPLAPFPPAPEGARYGDRELTQLAFNARVLALALDPSQPLLERVKFCAIYSGNTDEWIQKRLDLLRQDADLGEDARGWLSANGQLAAIRAILADVARRQGRILEEVLTPELEKEGIALVHHALLDDEAKAHCTAVFEERMYPILTPLAIDPGRPFPHISTLSMNLAVRLRLADGGASLARVKIPHQLPRFVAIPPDPDGRLQFVPTEQVIAAHLPRLFPSVDVLEHGMFRVTRHAHGAFAEEEAEDLLETIESGLLERRFGKVVRIEVAADCPDDLLAPFMAEMDVDDDAVVRIDGLLDHGGLWQLYGLDRPDLKDAKWTPRVPASIGRGEEMWSRIRAGDILVHHPYESFEQTTQAFIEQAADDPKVVAIKLTIYRTTGTDSPIVAALIRAAEAGKQTVALVELKARFDEEANIRRARNLESAGVHVVYGLIGLKTHTKTCLVVREENGRLRRYAHIGTGNYNPATAGIYEDLGVFTTRPDVGGDLSHLFNMLTGYSATDSYDTLLVAPRTMREGLLQRIRNEIAAGPDGRIVIKCNNLVDREIIDALYEASGAGVEVDLIVRSMCAVLPGIPGLSERIRVRSVIGRFLEHSRIFRFGTPDRGMDYLIGSADMMSRNLDRRVEAIVPITDPGNRARLQEILDVLLADESSAWVLDPAGRWRHEQGDPSTATHEVLQRAAVKRH</sequence>
<keyword evidence="4 6" id="KW-0418">Kinase</keyword>
<evidence type="ECO:0000256" key="2">
    <source>
        <dbReference type="ARBA" id="ARBA00022679"/>
    </source>
</evidence>
<evidence type="ECO:0000259" key="10">
    <source>
        <dbReference type="Pfam" id="PF13090"/>
    </source>
</evidence>
<feature type="active site" description="Phosphohistidine intermediate" evidence="6">
    <location>
        <position position="443"/>
    </location>
</feature>
<dbReference type="KEGG" id="euz:DVS28_a3871"/>
<dbReference type="InterPro" id="IPR036830">
    <property type="entry name" value="PP_kinase_middle_dom_sf"/>
</dbReference>
<dbReference type="RefSeq" id="WP_164710764.1">
    <property type="nucleotide sequence ID" value="NZ_CP031165.1"/>
</dbReference>
<dbReference type="Proteomes" id="UP000264006">
    <property type="component" value="Chromosome"/>
</dbReference>
<dbReference type="GO" id="GO:0009358">
    <property type="term" value="C:polyphosphate kinase complex"/>
    <property type="evidence" value="ECO:0007669"/>
    <property type="project" value="InterPro"/>
</dbReference>
<dbReference type="GO" id="GO:0006799">
    <property type="term" value="P:polyphosphate biosynthetic process"/>
    <property type="evidence" value="ECO:0007669"/>
    <property type="project" value="UniProtKB-UniRule"/>
</dbReference>
<feature type="domain" description="Polyphosphate kinase middle" evidence="8">
    <location>
        <begin position="134"/>
        <end position="311"/>
    </location>
</feature>
<dbReference type="CDD" id="cd09165">
    <property type="entry name" value="PLDc_PaPPK1_C1_like"/>
    <property type="match status" value="1"/>
</dbReference>
<dbReference type="SUPFAM" id="SSF56024">
    <property type="entry name" value="Phospholipase D/nuclease"/>
    <property type="match status" value="2"/>
</dbReference>
<dbReference type="Pfam" id="PF02503">
    <property type="entry name" value="PP_kinase"/>
    <property type="match status" value="1"/>
</dbReference>
<comment type="PTM">
    <text evidence="6 7">An intermediate of this reaction is the autophosphorylated ppk in which a phosphate is covalently linked to a histidine residue through a N-P bond.</text>
</comment>
<dbReference type="NCBIfam" id="NF003921">
    <property type="entry name" value="PRK05443.2-2"/>
    <property type="match status" value="1"/>
</dbReference>
<dbReference type="NCBIfam" id="TIGR03705">
    <property type="entry name" value="poly_P_kin"/>
    <property type="match status" value="1"/>
</dbReference>
<evidence type="ECO:0000259" key="8">
    <source>
        <dbReference type="Pfam" id="PF02503"/>
    </source>
</evidence>
<feature type="binding site" evidence="6">
    <location>
        <position position="413"/>
    </location>
    <ligand>
        <name>Mg(2+)</name>
        <dbReference type="ChEBI" id="CHEBI:18420"/>
    </ligand>
</feature>
<dbReference type="EC" id="2.7.4.1" evidence="6 7"/>
<dbReference type="PANTHER" id="PTHR30218">
    <property type="entry name" value="POLYPHOSPHATE KINASE"/>
    <property type="match status" value="1"/>
</dbReference>
<dbReference type="AlphaFoldDB" id="A0A346Y246"/>
<dbReference type="EMBL" id="CP031165">
    <property type="protein sequence ID" value="AXV08543.1"/>
    <property type="molecule type" value="Genomic_DNA"/>
</dbReference>
<dbReference type="Gene3D" id="1.20.58.310">
    <property type="entry name" value="Polyphosphate kinase N-terminal domain"/>
    <property type="match status" value="1"/>
</dbReference>
<name>A0A346Y246_9ACTN</name>
<evidence type="ECO:0000256" key="4">
    <source>
        <dbReference type="ARBA" id="ARBA00022777"/>
    </source>
</evidence>
<dbReference type="Gene3D" id="3.30.1840.10">
    <property type="entry name" value="Polyphosphate kinase middle domain"/>
    <property type="match status" value="1"/>
</dbReference>
<dbReference type="GO" id="GO:0046872">
    <property type="term" value="F:metal ion binding"/>
    <property type="evidence" value="ECO:0007669"/>
    <property type="project" value="UniProtKB-KW"/>
</dbReference>
<feature type="domain" description="Polyphosphate kinase C-terminal" evidence="11">
    <location>
        <begin position="338"/>
        <end position="503"/>
    </location>
</feature>
<evidence type="ECO:0000256" key="1">
    <source>
        <dbReference type="ARBA" id="ARBA00022553"/>
    </source>
</evidence>